<gene>
    <name evidence="7" type="ORF">A3E39_03150</name>
</gene>
<evidence type="ECO:0000256" key="3">
    <source>
        <dbReference type="ARBA" id="ARBA00022833"/>
    </source>
</evidence>
<dbReference type="STRING" id="1802399.A3E39_03150"/>
<feature type="compositionally biased region" description="Basic and acidic residues" evidence="5">
    <location>
        <begin position="18"/>
        <end position="38"/>
    </location>
</feature>
<feature type="zinc finger region" description="dksA C4-type" evidence="4">
    <location>
        <begin position="93"/>
        <end position="117"/>
    </location>
</feature>
<dbReference type="Proteomes" id="UP000176603">
    <property type="component" value="Unassembled WGS sequence"/>
</dbReference>
<dbReference type="PANTHER" id="PTHR33823">
    <property type="entry name" value="RNA POLYMERASE-BINDING TRANSCRIPTION FACTOR DKSA-RELATED"/>
    <property type="match status" value="1"/>
</dbReference>
<feature type="region of interest" description="Disordered" evidence="5">
    <location>
        <begin position="18"/>
        <end position="54"/>
    </location>
</feature>
<dbReference type="Pfam" id="PF01258">
    <property type="entry name" value="zf-dskA_traR"/>
    <property type="match status" value="1"/>
</dbReference>
<dbReference type="InterPro" id="IPR000962">
    <property type="entry name" value="Znf_DskA_TraR"/>
</dbReference>
<dbReference type="SUPFAM" id="SSF57716">
    <property type="entry name" value="Glucocorticoid receptor-like (DNA-binding domain)"/>
    <property type="match status" value="1"/>
</dbReference>
<reference evidence="7 8" key="1">
    <citation type="journal article" date="2016" name="Nat. Commun.">
        <title>Thousands of microbial genomes shed light on interconnected biogeochemical processes in an aquifer system.</title>
        <authorList>
            <person name="Anantharaman K."/>
            <person name="Brown C.T."/>
            <person name="Hug L.A."/>
            <person name="Sharon I."/>
            <person name="Castelle C.J."/>
            <person name="Probst A.J."/>
            <person name="Thomas B.C."/>
            <person name="Singh A."/>
            <person name="Wilkins M.J."/>
            <person name="Karaoz U."/>
            <person name="Brodie E.L."/>
            <person name="Williams K.H."/>
            <person name="Hubbard S.S."/>
            <person name="Banfield J.F."/>
        </authorList>
    </citation>
    <scope>NUCLEOTIDE SEQUENCE [LARGE SCALE GENOMIC DNA]</scope>
</reference>
<dbReference type="Gene3D" id="1.20.120.910">
    <property type="entry name" value="DksA, coiled-coil domain"/>
    <property type="match status" value="1"/>
</dbReference>
<feature type="compositionally biased region" description="Polar residues" evidence="5">
    <location>
        <begin position="39"/>
        <end position="49"/>
    </location>
</feature>
<proteinExistence type="predicted"/>
<dbReference type="AlphaFoldDB" id="A0A1F7UL63"/>
<feature type="domain" description="Zinc finger DksA/TraR C4-type" evidence="6">
    <location>
        <begin position="88"/>
        <end position="120"/>
    </location>
</feature>
<comment type="caution">
    <text evidence="7">The sequence shown here is derived from an EMBL/GenBank/DDBJ whole genome shotgun (WGS) entry which is preliminary data.</text>
</comment>
<evidence type="ECO:0000256" key="2">
    <source>
        <dbReference type="ARBA" id="ARBA00022771"/>
    </source>
</evidence>
<evidence type="ECO:0000256" key="4">
    <source>
        <dbReference type="PROSITE-ProRule" id="PRU00510"/>
    </source>
</evidence>
<keyword evidence="2" id="KW-0863">Zinc-finger</keyword>
<dbReference type="EMBL" id="MGEH01000031">
    <property type="protein sequence ID" value="OGL78447.1"/>
    <property type="molecule type" value="Genomic_DNA"/>
</dbReference>
<name>A0A1F7UL63_9BACT</name>
<organism evidence="7 8">
    <name type="scientific">Candidatus Uhrbacteria bacterium RIFCSPHIGHO2_12_FULL_60_25</name>
    <dbReference type="NCBI Taxonomy" id="1802399"/>
    <lineage>
        <taxon>Bacteria</taxon>
        <taxon>Candidatus Uhriibacteriota</taxon>
    </lineage>
</organism>
<evidence type="ECO:0000259" key="6">
    <source>
        <dbReference type="Pfam" id="PF01258"/>
    </source>
</evidence>
<sequence length="125" mass="14232">MMTAEFIAGQKKRLEDEQVRLQRDLGDIGRKDPKKPNHYETTYPESGSNSDDDNAMEIAEFTDDLSLEAKLEAELRDTRKALEAIEKGKYGICKYCGKEIDQRRLEARPTSSSCIQCKKALTQEV</sequence>
<accession>A0A1F7UL63</accession>
<evidence type="ECO:0000313" key="7">
    <source>
        <dbReference type="EMBL" id="OGL78447.1"/>
    </source>
</evidence>
<evidence type="ECO:0000313" key="8">
    <source>
        <dbReference type="Proteomes" id="UP000176603"/>
    </source>
</evidence>
<protein>
    <recommendedName>
        <fullName evidence="6">Zinc finger DksA/TraR C4-type domain-containing protein</fullName>
    </recommendedName>
</protein>
<dbReference type="GO" id="GO:0008270">
    <property type="term" value="F:zinc ion binding"/>
    <property type="evidence" value="ECO:0007669"/>
    <property type="project" value="UniProtKB-KW"/>
</dbReference>
<dbReference type="PROSITE" id="PS51128">
    <property type="entry name" value="ZF_DKSA_2"/>
    <property type="match status" value="1"/>
</dbReference>
<keyword evidence="1" id="KW-0479">Metal-binding</keyword>
<evidence type="ECO:0000256" key="5">
    <source>
        <dbReference type="SAM" id="MobiDB-lite"/>
    </source>
</evidence>
<keyword evidence="3" id="KW-0862">Zinc</keyword>
<evidence type="ECO:0000256" key="1">
    <source>
        <dbReference type="ARBA" id="ARBA00022723"/>
    </source>
</evidence>